<evidence type="ECO:0000313" key="5">
    <source>
        <dbReference type="Proteomes" id="UP001153365"/>
    </source>
</evidence>
<dbReference type="EMBL" id="CALTRL010001518">
    <property type="protein sequence ID" value="CAH7672849.1"/>
    <property type="molecule type" value="Genomic_DNA"/>
</dbReference>
<evidence type="ECO:0000256" key="3">
    <source>
        <dbReference type="SAM" id="MobiDB-lite"/>
    </source>
</evidence>
<evidence type="ECO:0000256" key="2">
    <source>
        <dbReference type="ARBA" id="ARBA00022490"/>
    </source>
</evidence>
<dbReference type="Pfam" id="PF04912">
    <property type="entry name" value="Dynamitin"/>
    <property type="match status" value="1"/>
</dbReference>
<gene>
    <name evidence="4" type="ORF">PPACK8108_LOCUS7696</name>
</gene>
<comment type="caution">
    <text evidence="4">The sequence shown here is derived from an EMBL/GenBank/DDBJ whole genome shotgun (WGS) entry which is preliminary data.</text>
</comment>
<dbReference type="GO" id="GO:0005869">
    <property type="term" value="C:dynactin complex"/>
    <property type="evidence" value="ECO:0007669"/>
    <property type="project" value="InterPro"/>
</dbReference>
<feature type="region of interest" description="Disordered" evidence="3">
    <location>
        <begin position="254"/>
        <end position="284"/>
    </location>
</feature>
<name>A0AAV0ATF0_PHAPC</name>
<accession>A0AAV0ATF0</accession>
<evidence type="ECO:0000313" key="4">
    <source>
        <dbReference type="EMBL" id="CAH7672849.1"/>
    </source>
</evidence>
<feature type="region of interest" description="Disordered" evidence="3">
    <location>
        <begin position="155"/>
        <end position="200"/>
    </location>
</feature>
<comment type="subcellular location">
    <subcellularLocation>
        <location evidence="1">Cytoplasm</location>
    </subcellularLocation>
</comment>
<dbReference type="GO" id="GO:0007017">
    <property type="term" value="P:microtubule-based process"/>
    <property type="evidence" value="ECO:0007669"/>
    <property type="project" value="InterPro"/>
</dbReference>
<keyword evidence="5" id="KW-1185">Reference proteome</keyword>
<dbReference type="InterPro" id="IPR028133">
    <property type="entry name" value="Dynamitin"/>
</dbReference>
<feature type="region of interest" description="Disordered" evidence="3">
    <location>
        <begin position="1"/>
        <end position="55"/>
    </location>
</feature>
<dbReference type="AlphaFoldDB" id="A0AAV0ATF0"/>
<dbReference type="PANTHER" id="PTHR15346">
    <property type="entry name" value="DYNACTIN SUBUNIT"/>
    <property type="match status" value="1"/>
</dbReference>
<reference evidence="4" key="1">
    <citation type="submission" date="2022-06" db="EMBL/GenBank/DDBJ databases">
        <authorList>
            <consortium name="SYNGENTA / RWTH Aachen University"/>
        </authorList>
    </citation>
    <scope>NUCLEOTIDE SEQUENCE</scope>
</reference>
<feature type="compositionally biased region" description="Basic and acidic residues" evidence="3">
    <location>
        <begin position="189"/>
        <end position="199"/>
    </location>
</feature>
<feature type="compositionally biased region" description="Basic and acidic residues" evidence="3">
    <location>
        <begin position="155"/>
        <end position="177"/>
    </location>
</feature>
<keyword evidence="2" id="KW-0963">Cytoplasm</keyword>
<dbReference type="Proteomes" id="UP001153365">
    <property type="component" value="Unassembled WGS sequence"/>
</dbReference>
<evidence type="ECO:0000256" key="1">
    <source>
        <dbReference type="ARBA" id="ARBA00004496"/>
    </source>
</evidence>
<sequence>MSKYALLPDIDTAPDVYETPDVPDLNLKERDDESDNELLTNSQSTNSRNNLNPSSNIDIISSNLDQSIAKKRFQAASQLDTSNTDFSNSLLRKHPRRSSARYFETSEYSILPRGFSIKKNHNDYKGSHLIEGDEKPIDRLRRLRFELEELEEELSKAVPEDEETGRNHLKNIDKDDQTFPDQPINKGDNNYKKNYEKKLRTGPSPTELLIELQHLQHQFSKLSTSINSTDPEDPDSLFDLRQREAHVKSLLQQLTDQKKVLPNQPLESAENSAKRRDDDDDDDCNKVFDAENSNNINSTTTIITKLDGRLDMIERLLGSSNLLQSSSSGDVNLPAPLLVTISKLEHQLSLLTQPRHLDSISRRVKVIVTDLERVHEARRKLTDQRPLSIALASGITVVTQNQISSSASAQQATSSSNIPNNSLNNLPGVISSSSDQSPNLVAPDSIYKLERLYNLLPRIDPLLPLVPHLLSRLRSLSKLHSESMEFRDRLNESNRSVLETLKRTKGLEEVFCKLEKSFEENEVIVKKNLESVEGRIEKILESIEKLKQS</sequence>
<proteinExistence type="predicted"/>
<dbReference type="GO" id="GO:0005737">
    <property type="term" value="C:cytoplasm"/>
    <property type="evidence" value="ECO:0007669"/>
    <property type="project" value="UniProtKB-SubCell"/>
</dbReference>
<protein>
    <submittedName>
        <fullName evidence="4">Uncharacterized protein</fullName>
    </submittedName>
</protein>
<organism evidence="4 5">
    <name type="scientific">Phakopsora pachyrhizi</name>
    <name type="common">Asian soybean rust disease fungus</name>
    <dbReference type="NCBI Taxonomy" id="170000"/>
    <lineage>
        <taxon>Eukaryota</taxon>
        <taxon>Fungi</taxon>
        <taxon>Dikarya</taxon>
        <taxon>Basidiomycota</taxon>
        <taxon>Pucciniomycotina</taxon>
        <taxon>Pucciniomycetes</taxon>
        <taxon>Pucciniales</taxon>
        <taxon>Phakopsoraceae</taxon>
        <taxon>Phakopsora</taxon>
    </lineage>
</organism>
<feature type="compositionally biased region" description="Polar residues" evidence="3">
    <location>
        <begin position="37"/>
        <end position="48"/>
    </location>
</feature>